<dbReference type="CDD" id="cd06529">
    <property type="entry name" value="S24_LexA-like"/>
    <property type="match status" value="1"/>
</dbReference>
<dbReference type="SUPFAM" id="SSF46955">
    <property type="entry name" value="Putative DNA-binding domain"/>
    <property type="match status" value="1"/>
</dbReference>
<dbReference type="Pfam" id="PF02316">
    <property type="entry name" value="HTH_Tnp_Mu_1"/>
    <property type="match status" value="1"/>
</dbReference>
<dbReference type="Pfam" id="PF00717">
    <property type="entry name" value="Peptidase_S24"/>
    <property type="match status" value="1"/>
</dbReference>
<dbReference type="GO" id="GO:0003677">
    <property type="term" value="F:DNA binding"/>
    <property type="evidence" value="ECO:0007669"/>
    <property type="project" value="UniProtKB-KW"/>
</dbReference>
<dbReference type="Proteomes" id="UP000308430">
    <property type="component" value="Unassembled WGS sequence"/>
</dbReference>
<comment type="caution">
    <text evidence="5">The sequence shown here is derived from an EMBL/GenBank/DDBJ whole genome shotgun (WGS) entry which is preliminary data.</text>
</comment>
<organism evidence="5 6">
    <name type="scientific">Pseudothauera nasutitermitis</name>
    <dbReference type="NCBI Taxonomy" id="2565930"/>
    <lineage>
        <taxon>Bacteria</taxon>
        <taxon>Pseudomonadati</taxon>
        <taxon>Pseudomonadota</taxon>
        <taxon>Betaproteobacteria</taxon>
        <taxon>Rhodocyclales</taxon>
        <taxon>Zoogloeaceae</taxon>
        <taxon>Pseudothauera</taxon>
    </lineage>
</organism>
<name>A0A4S4B064_9RHOO</name>
<dbReference type="InterPro" id="IPR015927">
    <property type="entry name" value="Peptidase_S24_S26A/B/C"/>
</dbReference>
<keyword evidence="6" id="KW-1185">Reference proteome</keyword>
<keyword evidence="3" id="KW-0804">Transcription</keyword>
<evidence type="ECO:0000256" key="3">
    <source>
        <dbReference type="ARBA" id="ARBA00023163"/>
    </source>
</evidence>
<dbReference type="AlphaFoldDB" id="A0A4S4B064"/>
<dbReference type="SUPFAM" id="SSF51306">
    <property type="entry name" value="LexA/Signal peptidase"/>
    <property type="match status" value="1"/>
</dbReference>
<dbReference type="InterPro" id="IPR009061">
    <property type="entry name" value="DNA-bd_dom_put_sf"/>
</dbReference>
<dbReference type="Gene3D" id="2.10.109.10">
    <property type="entry name" value="Umud Fragment, subunit A"/>
    <property type="match status" value="1"/>
</dbReference>
<dbReference type="PROSITE" id="PS51702">
    <property type="entry name" value="HTH_MU"/>
    <property type="match status" value="1"/>
</dbReference>
<gene>
    <name evidence="5" type="ORF">E6C76_10035</name>
</gene>
<evidence type="ECO:0000259" key="4">
    <source>
        <dbReference type="PROSITE" id="PS51702"/>
    </source>
</evidence>
<evidence type="ECO:0000313" key="6">
    <source>
        <dbReference type="Proteomes" id="UP000308430"/>
    </source>
</evidence>
<protein>
    <recommendedName>
        <fullName evidence="4">HTH Mu-type domain-containing protein</fullName>
    </recommendedName>
</protein>
<dbReference type="InterPro" id="IPR036388">
    <property type="entry name" value="WH-like_DNA-bd_sf"/>
</dbReference>
<evidence type="ECO:0000313" key="5">
    <source>
        <dbReference type="EMBL" id="THF65868.1"/>
    </source>
</evidence>
<dbReference type="InterPro" id="IPR036286">
    <property type="entry name" value="LexA/Signal_pep-like_sf"/>
</dbReference>
<keyword evidence="2" id="KW-0238">DNA-binding</keyword>
<evidence type="ECO:0000256" key="2">
    <source>
        <dbReference type="ARBA" id="ARBA00023125"/>
    </source>
</evidence>
<feature type="domain" description="HTH Mu-type" evidence="4">
    <location>
        <begin position="8"/>
        <end position="86"/>
    </location>
</feature>
<dbReference type="Gene3D" id="1.10.10.10">
    <property type="entry name" value="Winged helix-like DNA-binding domain superfamily/Winged helix DNA-binding domain"/>
    <property type="match status" value="1"/>
</dbReference>
<dbReference type="InterPro" id="IPR039418">
    <property type="entry name" value="LexA-like"/>
</dbReference>
<accession>A0A4S4B064</accession>
<keyword evidence="1" id="KW-0805">Transcription regulation</keyword>
<proteinExistence type="predicted"/>
<evidence type="ECO:0000256" key="1">
    <source>
        <dbReference type="ARBA" id="ARBA00023015"/>
    </source>
</evidence>
<dbReference type="OrthoDB" id="9788236at2"/>
<dbReference type="InterPro" id="IPR003314">
    <property type="entry name" value="Mu-type_HTH"/>
</dbReference>
<reference evidence="5 6" key="1">
    <citation type="submission" date="2019-04" db="EMBL/GenBank/DDBJ databases">
        <title>Azoarcus nasutitermitis sp. nov. isolated from termite nest.</title>
        <authorList>
            <person name="Lin S.-Y."/>
            <person name="Hameed A."/>
            <person name="Hsu Y.-H."/>
            <person name="Young C.-C."/>
        </authorList>
    </citation>
    <scope>NUCLEOTIDE SEQUENCE [LARGE SCALE GENOMIC DNA]</scope>
    <source>
        <strain evidence="5 6">CC-YHH838</strain>
    </source>
</reference>
<sequence>MEVELWLSAEDMAQLSARGIPGLPGTARGCRDKAQREGWPSRQVQGRGGPGGIKTLFRPPPAIAAAVNALPSGQEAEQTPDQSRAASDILLPEDDYQAWAATIRIAEEFVPIRHYRHARASAGHGAANRDAQPDALLFSKAFLRTIGARPANLFLVRVKGDSMSPTLQAGWTVVLDASRTAVSSGIYVVRLGEEEVCKRLEALPGGIVKVISDNRLYREYEIDTTQPGTDFAVLGQVIWFAGLVQ</sequence>
<dbReference type="RefSeq" id="WP_136348074.1">
    <property type="nucleotide sequence ID" value="NZ_SSOC01000003.1"/>
</dbReference>
<dbReference type="PANTHER" id="PTHR40661:SF3">
    <property type="entry name" value="FELS-1 PROPHAGE TRANSCRIPTIONAL REGULATOR"/>
    <property type="match status" value="1"/>
</dbReference>
<dbReference type="PANTHER" id="PTHR40661">
    <property type="match status" value="1"/>
</dbReference>
<dbReference type="EMBL" id="SSOC01000003">
    <property type="protein sequence ID" value="THF65868.1"/>
    <property type="molecule type" value="Genomic_DNA"/>
</dbReference>